<dbReference type="Proteomes" id="UP000576082">
    <property type="component" value="Unassembled WGS sequence"/>
</dbReference>
<feature type="coiled-coil region" evidence="1">
    <location>
        <begin position="97"/>
        <end position="124"/>
    </location>
</feature>
<organism evidence="2 3">
    <name type="scientific">Flammeovirga aprica JL-4</name>
    <dbReference type="NCBI Taxonomy" id="694437"/>
    <lineage>
        <taxon>Bacteria</taxon>
        <taxon>Pseudomonadati</taxon>
        <taxon>Bacteroidota</taxon>
        <taxon>Cytophagia</taxon>
        <taxon>Cytophagales</taxon>
        <taxon>Flammeovirgaceae</taxon>
        <taxon>Flammeovirga</taxon>
    </lineage>
</organism>
<reference evidence="2 3" key="1">
    <citation type="submission" date="2020-04" db="EMBL/GenBank/DDBJ databases">
        <title>Flammeovirga sp. SR4, a novel species isolated from seawater.</title>
        <authorList>
            <person name="Wang X."/>
        </authorList>
    </citation>
    <scope>NUCLEOTIDE SEQUENCE [LARGE SCALE GENOMIC DNA]</scope>
    <source>
        <strain evidence="2 3">ATCC 23126</strain>
    </source>
</reference>
<name>A0A7X9S150_9BACT</name>
<protein>
    <submittedName>
        <fullName evidence="2">Uncharacterized protein</fullName>
    </submittedName>
</protein>
<dbReference type="RefSeq" id="WP_169660634.1">
    <property type="nucleotide sequence ID" value="NZ_JABANE010000161.1"/>
</dbReference>
<dbReference type="EMBL" id="JABANE010000161">
    <property type="protein sequence ID" value="NME72443.1"/>
    <property type="molecule type" value="Genomic_DNA"/>
</dbReference>
<gene>
    <name evidence="2" type="ORF">HHU12_31065</name>
</gene>
<evidence type="ECO:0000256" key="1">
    <source>
        <dbReference type="SAM" id="Coils"/>
    </source>
</evidence>
<proteinExistence type="predicted"/>
<evidence type="ECO:0000313" key="2">
    <source>
        <dbReference type="EMBL" id="NME72443.1"/>
    </source>
</evidence>
<evidence type="ECO:0000313" key="3">
    <source>
        <dbReference type="Proteomes" id="UP000576082"/>
    </source>
</evidence>
<keyword evidence="1" id="KW-0175">Coiled coil</keyword>
<comment type="caution">
    <text evidence="2">The sequence shown here is derived from an EMBL/GenBank/DDBJ whole genome shotgun (WGS) entry which is preliminary data.</text>
</comment>
<dbReference type="AlphaFoldDB" id="A0A7X9S150"/>
<keyword evidence="3" id="KW-1185">Reference proteome</keyword>
<accession>A0A7X9S150</accession>
<sequence>MKDVPFFLIDNSAIKTKMRNLILSSLMICFFSCSSILNEQITAENLYDNTEKAVKAINKGYDTQALVTLCTPLSDKGITYRELFAYVDSISIYRATKNDLSNEIVNHKMAKRKIESEIQKHEKLVPITKNYNTDEVKLSLRAKGYDRTSYYLSIILNKKIKEIPSKSIQVTVAYQQAYNNKSMKETFTVPNTTGTKYTEMSVNRLKDASVKSVSYTIYKPKSEVPETLFSELEEIALKLQNSEGENELNKARYDVFSKNNKVAYYTNILYRNI</sequence>